<protein>
    <recommendedName>
        <fullName evidence="17">Branched-chain-amino-acid aminotransferase</fullName>
        <shortName evidence="17">BCAT</shortName>
        <ecNumber evidence="17">2.6.1.42</ecNumber>
    </recommendedName>
</protein>
<comment type="catalytic activity">
    <reaction evidence="14 17">
        <text>L-leucine + 2-oxoglutarate = 4-methyl-2-oxopentanoate + L-glutamate</text>
        <dbReference type="Rhea" id="RHEA:18321"/>
        <dbReference type="ChEBI" id="CHEBI:16810"/>
        <dbReference type="ChEBI" id="CHEBI:17865"/>
        <dbReference type="ChEBI" id="CHEBI:29985"/>
        <dbReference type="ChEBI" id="CHEBI:57427"/>
        <dbReference type="EC" id="2.6.1.42"/>
    </reaction>
</comment>
<dbReference type="InterPro" id="IPR005785">
    <property type="entry name" value="B_amino_transI"/>
</dbReference>
<evidence type="ECO:0000313" key="19">
    <source>
        <dbReference type="Proteomes" id="UP000320390"/>
    </source>
</evidence>
<proteinExistence type="inferred from homology"/>
<dbReference type="InterPro" id="IPR043132">
    <property type="entry name" value="BCAT-like_C"/>
</dbReference>
<evidence type="ECO:0000256" key="4">
    <source>
        <dbReference type="ARBA" id="ARBA00004931"/>
    </source>
</evidence>
<comment type="pathway">
    <text evidence="5 17">Amino-acid biosynthesis; L-leucine biosynthesis; L-leucine from 3-methyl-2-oxobutanoate: step 4/4.</text>
</comment>
<comment type="catalytic activity">
    <reaction evidence="12 17">
        <text>L-valine + 2-oxoglutarate = 3-methyl-2-oxobutanoate + L-glutamate</text>
        <dbReference type="Rhea" id="RHEA:24813"/>
        <dbReference type="ChEBI" id="CHEBI:11851"/>
        <dbReference type="ChEBI" id="CHEBI:16810"/>
        <dbReference type="ChEBI" id="CHEBI:29985"/>
        <dbReference type="ChEBI" id="CHEBI:57762"/>
        <dbReference type="EC" id="2.6.1.42"/>
    </reaction>
</comment>
<comment type="pathway">
    <text evidence="4 17">Amino-acid biosynthesis; L-valine biosynthesis; L-valine from pyruvate: step 4/4.</text>
</comment>
<evidence type="ECO:0000256" key="14">
    <source>
        <dbReference type="ARBA" id="ARBA00049229"/>
    </source>
</evidence>
<name>A0A518EXC9_9BACT</name>
<reference evidence="18 19" key="1">
    <citation type="submission" date="2019-02" db="EMBL/GenBank/DDBJ databases">
        <title>Deep-cultivation of Planctomycetes and their phenomic and genomic characterization uncovers novel biology.</title>
        <authorList>
            <person name="Wiegand S."/>
            <person name="Jogler M."/>
            <person name="Boedeker C."/>
            <person name="Pinto D."/>
            <person name="Vollmers J."/>
            <person name="Rivas-Marin E."/>
            <person name="Kohn T."/>
            <person name="Peeters S.H."/>
            <person name="Heuer A."/>
            <person name="Rast P."/>
            <person name="Oberbeckmann S."/>
            <person name="Bunk B."/>
            <person name="Jeske O."/>
            <person name="Meyerdierks A."/>
            <person name="Storesund J.E."/>
            <person name="Kallscheuer N."/>
            <person name="Luecker S."/>
            <person name="Lage O.M."/>
            <person name="Pohl T."/>
            <person name="Merkel B.J."/>
            <person name="Hornburger P."/>
            <person name="Mueller R.-W."/>
            <person name="Bruemmer F."/>
            <person name="Labrenz M."/>
            <person name="Spormann A.M."/>
            <person name="Op den Camp H."/>
            <person name="Overmann J."/>
            <person name="Amann R."/>
            <person name="Jetten M.S.M."/>
            <person name="Mascher T."/>
            <person name="Medema M.H."/>
            <person name="Devos D.P."/>
            <person name="Kaster A.-K."/>
            <person name="Ovreas L."/>
            <person name="Rohde M."/>
            <person name="Galperin M.Y."/>
            <person name="Jogler C."/>
        </authorList>
    </citation>
    <scope>NUCLEOTIDE SEQUENCE [LARGE SCALE GENOMIC DNA]</scope>
    <source>
        <strain evidence="18 19">Poly30</strain>
    </source>
</reference>
<gene>
    <name evidence="18" type="primary">ilvE_1</name>
    <name evidence="17" type="synonym">ilvE</name>
    <name evidence="18" type="ORF">Poly30_43110</name>
</gene>
<comment type="catalytic activity">
    <reaction evidence="13 17">
        <text>L-isoleucine + 2-oxoglutarate = (S)-3-methyl-2-oxopentanoate + L-glutamate</text>
        <dbReference type="Rhea" id="RHEA:24801"/>
        <dbReference type="ChEBI" id="CHEBI:16810"/>
        <dbReference type="ChEBI" id="CHEBI:29985"/>
        <dbReference type="ChEBI" id="CHEBI:35146"/>
        <dbReference type="ChEBI" id="CHEBI:58045"/>
        <dbReference type="EC" id="2.6.1.42"/>
    </reaction>
</comment>
<sequence>MDGEIVPWESATVHVMTHALHYGSSVFEGIRAYSTDAGPCFFPLEAHVDRFFDSAAIYRMQLPFDRSEMRNACHAVVRENRLEAAYVRPLAFHGYGQIGLNPGTAPARVVVAAVPWGSMHGKAAIEHGIDACVSSWQRIAPNTIPVLAKAGGNYLSGQLIHMEALRNGYHEGIALGPDGTVSEGAGENLFVVKNGVIRTPRVSGSLLAGITRDAVIQLGADLGCKIEEATIPRETLYTADEVFMTGTAAEITPVRSVDRAPIGTGRPGPITQRIQQAFFGLFEGTTPDRHGWLETVHAEVAV</sequence>
<evidence type="ECO:0000256" key="15">
    <source>
        <dbReference type="RuleBase" id="RU004106"/>
    </source>
</evidence>
<dbReference type="FunFam" id="3.20.10.10:FF:000001">
    <property type="entry name" value="Branched-chain-amino-acid aminotransferase"/>
    <property type="match status" value="1"/>
</dbReference>
<evidence type="ECO:0000313" key="18">
    <source>
        <dbReference type="EMBL" id="QDV08756.1"/>
    </source>
</evidence>
<dbReference type="InterPro" id="IPR043131">
    <property type="entry name" value="BCAT-like_N"/>
</dbReference>
<dbReference type="NCBIfam" id="TIGR01122">
    <property type="entry name" value="ilvE_I"/>
    <property type="match status" value="1"/>
</dbReference>
<dbReference type="GO" id="GO:0052655">
    <property type="term" value="F:L-valine-2-oxoglutarate transaminase activity"/>
    <property type="evidence" value="ECO:0007669"/>
    <property type="project" value="RHEA"/>
</dbReference>
<dbReference type="InterPro" id="IPR036038">
    <property type="entry name" value="Aminotransferase-like"/>
</dbReference>
<dbReference type="EMBL" id="CP036434">
    <property type="protein sequence ID" value="QDV08756.1"/>
    <property type="molecule type" value="Genomic_DNA"/>
</dbReference>
<dbReference type="GO" id="GO:0009097">
    <property type="term" value="P:isoleucine biosynthetic process"/>
    <property type="evidence" value="ECO:0007669"/>
    <property type="project" value="UniProtKB-UniPathway"/>
</dbReference>
<evidence type="ECO:0000256" key="3">
    <source>
        <dbReference type="ARBA" id="ARBA00004824"/>
    </source>
</evidence>
<evidence type="ECO:0000256" key="7">
    <source>
        <dbReference type="ARBA" id="ARBA00022576"/>
    </source>
</evidence>
<dbReference type="GO" id="GO:0052654">
    <property type="term" value="F:L-leucine-2-oxoglutarate transaminase activity"/>
    <property type="evidence" value="ECO:0007669"/>
    <property type="project" value="RHEA"/>
</dbReference>
<keyword evidence="19" id="KW-1185">Reference proteome</keyword>
<dbReference type="PANTHER" id="PTHR42743">
    <property type="entry name" value="AMINO-ACID AMINOTRANSFERASE"/>
    <property type="match status" value="1"/>
</dbReference>
<keyword evidence="7 17" id="KW-0032">Aminotransferase</keyword>
<dbReference type="UniPathway" id="UPA00048">
    <property type="reaction ID" value="UER00073"/>
</dbReference>
<dbReference type="InterPro" id="IPR050571">
    <property type="entry name" value="Class-IV_PLP-Dep_Aminotrnsfr"/>
</dbReference>
<evidence type="ECO:0000256" key="6">
    <source>
        <dbReference type="ARBA" id="ARBA00009320"/>
    </source>
</evidence>
<keyword evidence="11 17" id="KW-0100">Branched-chain amino acid biosynthesis</keyword>
<dbReference type="Gene3D" id="3.20.10.10">
    <property type="entry name" value="D-amino Acid Aminotransferase, subunit A, domain 2"/>
    <property type="match status" value="1"/>
</dbReference>
<evidence type="ECO:0000256" key="13">
    <source>
        <dbReference type="ARBA" id="ARBA00048798"/>
    </source>
</evidence>
<dbReference type="Gene3D" id="3.30.470.10">
    <property type="match status" value="1"/>
</dbReference>
<dbReference type="InterPro" id="IPR001544">
    <property type="entry name" value="Aminotrans_IV"/>
</dbReference>
<dbReference type="SUPFAM" id="SSF56752">
    <property type="entry name" value="D-aminoacid aminotransferase-like PLP-dependent enzymes"/>
    <property type="match status" value="1"/>
</dbReference>
<evidence type="ECO:0000256" key="1">
    <source>
        <dbReference type="ARBA" id="ARBA00001933"/>
    </source>
</evidence>
<dbReference type="Proteomes" id="UP000320390">
    <property type="component" value="Chromosome"/>
</dbReference>
<dbReference type="GO" id="GO:0009099">
    <property type="term" value="P:L-valine biosynthetic process"/>
    <property type="evidence" value="ECO:0007669"/>
    <property type="project" value="UniProtKB-UniPathway"/>
</dbReference>
<keyword evidence="10 16" id="KW-0663">Pyridoxal phosphate</keyword>
<dbReference type="GO" id="GO:0052656">
    <property type="term" value="F:L-isoleucine-2-oxoglutarate transaminase activity"/>
    <property type="evidence" value="ECO:0007669"/>
    <property type="project" value="RHEA"/>
</dbReference>
<dbReference type="PROSITE" id="PS00770">
    <property type="entry name" value="AA_TRANSFER_CLASS_4"/>
    <property type="match status" value="1"/>
</dbReference>
<evidence type="ECO:0000256" key="12">
    <source>
        <dbReference type="ARBA" id="ARBA00048212"/>
    </source>
</evidence>
<dbReference type="UniPathway" id="UPA00047">
    <property type="reaction ID" value="UER00058"/>
</dbReference>
<comment type="function">
    <text evidence="2 17">Acts on leucine, isoleucine and valine.</text>
</comment>
<comment type="pathway">
    <text evidence="3 17">Amino-acid biosynthesis; L-isoleucine biosynthesis; L-isoleucine from 2-oxobutanoate: step 4/4.</text>
</comment>
<dbReference type="NCBIfam" id="NF005146">
    <property type="entry name" value="PRK06606.1"/>
    <property type="match status" value="1"/>
</dbReference>
<comment type="cofactor">
    <cofactor evidence="1 16">
        <name>pyridoxal 5'-phosphate</name>
        <dbReference type="ChEBI" id="CHEBI:597326"/>
    </cofactor>
</comment>
<evidence type="ECO:0000256" key="9">
    <source>
        <dbReference type="ARBA" id="ARBA00022679"/>
    </source>
</evidence>
<keyword evidence="9 17" id="KW-0808">Transferase</keyword>
<evidence type="ECO:0000256" key="2">
    <source>
        <dbReference type="ARBA" id="ARBA00003109"/>
    </source>
</evidence>
<evidence type="ECO:0000256" key="10">
    <source>
        <dbReference type="ARBA" id="ARBA00022898"/>
    </source>
</evidence>
<comment type="similarity">
    <text evidence="6 15">Belongs to the class-IV pyridoxal-phosphate-dependent aminotransferase family.</text>
</comment>
<keyword evidence="8 17" id="KW-0028">Amino-acid biosynthesis</keyword>
<dbReference type="EC" id="2.6.1.42" evidence="17"/>
<evidence type="ECO:0000256" key="16">
    <source>
        <dbReference type="RuleBase" id="RU004516"/>
    </source>
</evidence>
<dbReference type="PANTHER" id="PTHR42743:SF11">
    <property type="entry name" value="AMINODEOXYCHORISMATE LYASE"/>
    <property type="match status" value="1"/>
</dbReference>
<accession>A0A518EXC9</accession>
<dbReference type="GO" id="GO:0005829">
    <property type="term" value="C:cytosol"/>
    <property type="evidence" value="ECO:0007669"/>
    <property type="project" value="TreeGrafter"/>
</dbReference>
<evidence type="ECO:0000256" key="11">
    <source>
        <dbReference type="ARBA" id="ARBA00023304"/>
    </source>
</evidence>
<dbReference type="InterPro" id="IPR018300">
    <property type="entry name" value="Aminotrans_IV_CS"/>
</dbReference>
<dbReference type="Pfam" id="PF01063">
    <property type="entry name" value="Aminotran_4"/>
    <property type="match status" value="1"/>
</dbReference>
<dbReference type="AlphaFoldDB" id="A0A518EXC9"/>
<evidence type="ECO:0000256" key="8">
    <source>
        <dbReference type="ARBA" id="ARBA00022605"/>
    </source>
</evidence>
<dbReference type="GO" id="GO:0009098">
    <property type="term" value="P:L-leucine biosynthetic process"/>
    <property type="evidence" value="ECO:0007669"/>
    <property type="project" value="UniProtKB-UniPathway"/>
</dbReference>
<evidence type="ECO:0000256" key="17">
    <source>
        <dbReference type="RuleBase" id="RU364094"/>
    </source>
</evidence>
<evidence type="ECO:0000256" key="5">
    <source>
        <dbReference type="ARBA" id="ARBA00005072"/>
    </source>
</evidence>
<dbReference type="UniPathway" id="UPA00049">
    <property type="reaction ID" value="UER00062"/>
</dbReference>
<organism evidence="18 19">
    <name type="scientific">Saltatorellus ferox</name>
    <dbReference type="NCBI Taxonomy" id="2528018"/>
    <lineage>
        <taxon>Bacteria</taxon>
        <taxon>Pseudomonadati</taxon>
        <taxon>Planctomycetota</taxon>
        <taxon>Planctomycetia</taxon>
        <taxon>Planctomycetia incertae sedis</taxon>
        <taxon>Saltatorellus</taxon>
    </lineage>
</organism>